<protein>
    <submittedName>
        <fullName evidence="3">Uncharacterized protein</fullName>
    </submittedName>
</protein>
<feature type="transmembrane region" description="Helical" evidence="2">
    <location>
        <begin position="741"/>
        <end position="759"/>
    </location>
</feature>
<dbReference type="Proteomes" id="UP000319908">
    <property type="component" value="Unassembled WGS sequence"/>
</dbReference>
<feature type="transmembrane region" description="Helical" evidence="2">
    <location>
        <begin position="219"/>
        <end position="239"/>
    </location>
</feature>
<feature type="transmembrane region" description="Helical" evidence="2">
    <location>
        <begin position="631"/>
        <end position="652"/>
    </location>
</feature>
<feature type="transmembrane region" description="Helical" evidence="2">
    <location>
        <begin position="1858"/>
        <end position="1878"/>
    </location>
</feature>
<feature type="transmembrane region" description="Helical" evidence="2">
    <location>
        <begin position="579"/>
        <end position="597"/>
    </location>
</feature>
<feature type="transmembrane region" description="Helical" evidence="2">
    <location>
        <begin position="707"/>
        <end position="729"/>
    </location>
</feature>
<feature type="transmembrane region" description="Helical" evidence="2">
    <location>
        <begin position="1571"/>
        <end position="1587"/>
    </location>
</feature>
<feature type="transmembrane region" description="Helical" evidence="2">
    <location>
        <begin position="1885"/>
        <end position="1905"/>
    </location>
</feature>
<evidence type="ECO:0000256" key="1">
    <source>
        <dbReference type="SAM" id="MobiDB-lite"/>
    </source>
</evidence>
<feature type="transmembrane region" description="Helical" evidence="2">
    <location>
        <begin position="766"/>
        <end position="785"/>
    </location>
</feature>
<feature type="transmembrane region" description="Helical" evidence="2">
    <location>
        <begin position="342"/>
        <end position="360"/>
    </location>
</feature>
<feature type="transmembrane region" description="Helical" evidence="2">
    <location>
        <begin position="502"/>
        <end position="520"/>
    </location>
</feature>
<evidence type="ECO:0000313" key="4">
    <source>
        <dbReference type="Proteomes" id="UP000319908"/>
    </source>
</evidence>
<feature type="transmembrane region" description="Helical" evidence="2">
    <location>
        <begin position="881"/>
        <end position="902"/>
    </location>
</feature>
<evidence type="ECO:0000256" key="2">
    <source>
        <dbReference type="SAM" id="Phobius"/>
    </source>
</evidence>
<feature type="transmembrane region" description="Helical" evidence="2">
    <location>
        <begin position="603"/>
        <end position="624"/>
    </location>
</feature>
<gene>
    <name evidence="3" type="ORF">Poly21_12990</name>
</gene>
<organism evidence="3 4">
    <name type="scientific">Allorhodopirellula heiligendammensis</name>
    <dbReference type="NCBI Taxonomy" id="2714739"/>
    <lineage>
        <taxon>Bacteria</taxon>
        <taxon>Pseudomonadati</taxon>
        <taxon>Planctomycetota</taxon>
        <taxon>Planctomycetia</taxon>
        <taxon>Pirellulales</taxon>
        <taxon>Pirellulaceae</taxon>
        <taxon>Allorhodopirellula</taxon>
    </lineage>
</organism>
<dbReference type="EMBL" id="SJPU01000001">
    <property type="protein sequence ID" value="TWU19128.1"/>
    <property type="molecule type" value="Genomic_DNA"/>
</dbReference>
<feature type="transmembrane region" description="Helical" evidence="2">
    <location>
        <begin position="1431"/>
        <end position="1452"/>
    </location>
</feature>
<evidence type="ECO:0000313" key="3">
    <source>
        <dbReference type="EMBL" id="TWU19128.1"/>
    </source>
</evidence>
<feature type="transmembrane region" description="Helical" evidence="2">
    <location>
        <begin position="1048"/>
        <end position="1067"/>
    </location>
</feature>
<feature type="transmembrane region" description="Helical" evidence="2">
    <location>
        <begin position="1707"/>
        <end position="1729"/>
    </location>
</feature>
<keyword evidence="2" id="KW-0812">Transmembrane</keyword>
<reference evidence="3 4" key="1">
    <citation type="journal article" date="2020" name="Antonie Van Leeuwenhoek">
        <title>Rhodopirellula heiligendammensis sp. nov., Rhodopirellula pilleata sp. nov., and Rhodopirellula solitaria sp. nov. isolated from natural or artificial marine surfaces in Northern Germany and California, USA, and emended description of the genus Rhodopirellula.</title>
        <authorList>
            <person name="Kallscheuer N."/>
            <person name="Wiegand S."/>
            <person name="Jogler M."/>
            <person name="Boedeker C."/>
            <person name="Peeters S.H."/>
            <person name="Rast P."/>
            <person name="Heuer A."/>
            <person name="Jetten M.S.M."/>
            <person name="Rohde M."/>
            <person name="Jogler C."/>
        </authorList>
    </citation>
    <scope>NUCLEOTIDE SEQUENCE [LARGE SCALE GENOMIC DNA]</scope>
    <source>
        <strain evidence="3 4">Poly21</strain>
    </source>
</reference>
<feature type="transmembrane region" description="Helical" evidence="2">
    <location>
        <begin position="664"/>
        <end position="686"/>
    </location>
</feature>
<sequence length="2057" mass="220841">MEYLLFILFVWAFITALGHASWLIIATVGRFLVGGGNPAQNTHQAHHAAIVSMPPSEGRDPDKPLSPVEDIAAFERMIDALSATGTITAEAGHDLKDHARKFAGVAASPQPTQAARPVPVENAELDVDCKPSELDEPVALEEPPAQELPDEIQSTPALSSRSPPRPPATPQRAFSEIIASFLADHNIRWGELIAGLLIVVCSIGLVVSLWNTLTATHRVVPSLIFMSGDAAIFAAGLYTMRRWRLRHTSRAVLIIATLLVPLCVLAGLAAAGATVDSVSLFSPSTMAAIIIGTLGCGWLLWQASLALVGRGSAVPLTASVVAPTLCLPLLPTAARLLETNAGSFLFLPATASAIALLTPARRHFQIQSGRAAILKVGHRFWKNHWLRLGIAASTFASVVVYAAFLYRADGRVAWIQIAIATTPFWIAVMAVHAGYLKRIWKQKRWATPRFISTVLVVMAISCILAILPASIERVSWLWMHATAVSVSTVLAAWVLQGRFKLLAAGVPLGIAATLSSPYWLGGADWSDLPVWRTLLGGEPLMVAIAMTILSGAVSAIRLLQTRHPGGPDAAQKIHSTDLVLAFWATIASGQAISLSVAPPDWLGMLPIAGLAVILATLMVIAAVLSMRVSQLAWVSAVTGVSFWITCLSLVRWNDQGFTIAYHSIAPAMLGMSISMLALAAACKVIWAVRRPASWTAASDSISRLAKVSAVAACGVVGTLAATSAVAIQVEWMVAPSWRTSTWLIAAATAVLAATAIFVGHRRYLQLAMVGSVAAAFCGLTSYQGVELWQQSSWNRANALWSLAGVFLVVGTGWFAVRDAVNWKWSEASAIFATRLRMPDGWLLLASIGLLIVAIGWQYLAVLCGPLGSPLNHWFDLNPGSVTAAVLRFALIAGAACSMWLWIIREPRSMGTRIDEADLPTIDLSEPGTTNDASTGIIPATPTAWLSRVLGVLGAFGGLFVAILISCRLTDFPSLRLIGTTTLASGGIWVSWLVASCAGQLGKNTAERLRLDRTAGISAIAAIVIAGSLVLLWSNWWLPIIVGFTPDRWSTLAIAGWWLAASVGMLFGRPTTTAADDVRSMLSATLLPMAVGISIPAIFQTFPVVWWQASVLGSVVWMMLAWVQCKWQPVDDSEGRAGQTEKGVALSRVWIAGVGLVSAAVTLWAVLRLQLSPGTVAWSLPLGAITSLLALAVCCWGRWSSITSIDGNGSKVRSMLPFLPVVMSGHIATLAETMGWVAASDTDLIVMTCVLIGCVGSAILVWWKSPPLHAWHVTVQTLVLAGFVFNEWWLAGLLIRPASGGSVWMALAGLATGAVALMRFVRPRETDARAPKSTPLDAVPRLLGWFIAIAGGWMILIHPELSRASGLTSVTLWMAWIGGCVMLWRSDRLTARGDRRASRPDIGVSSLLIPMLAFSLFELANSDGLSSVHRLHATAVSLAQFAIVVIVGLSAWLRPHVVPRRPVSMWTISMYLLVGGTAVAAMGVALMFDSAWQTCVTIAMMAASVSTTVLVGGLPWAERQRARLAEGVHRQDVANAAVDRLSISIERAITGLVCIGSMVAIGFFAGSDDVNVVRASVLAVGVLAWSLFQLSEQTTPPGAASAERRRWLCLVTGLWTIALIAVLGQPHASQELLTATMRLLIAGVLTIGVLTLAVPRLLRGPFLDRWQLAFRRGSRLTAWVTAVALLSMLAMEMILREGGVGVPGLGKPLVVLVATLLGVLALMVGAIAILSGPGFTTASAECSGRANWLQMDDSHRRRLLYAAQGIAALAWLHVFLCRTGIAFLGLRQVWPYLVMGLAFASVGLTQWAVRRDDRVLADAMRKNAMFLPLIPVIGFWLSGAYATMFESQSWSWTFYRGTASYQGLLLVGAIYYGVLAVMWKRGFPRIATVVLANAALWVMLTQTPGWDFLAHPQAWLIPPAVCVLAVAHWQRDQLDRTLGSAIRYGATLVIYISSTADMLMSEIGSSLWGPVILILLSLAGMLIGVAFQIKPFLYLGTIFIFMGVTSMVWHAGQAFDAVWPWWVFGITTGLILLSVLAGIEKHRDKLQRWSDELAKWEN</sequence>
<feature type="transmembrane region" description="Helical" evidence="2">
    <location>
        <begin position="1243"/>
        <end position="1262"/>
    </location>
</feature>
<feature type="transmembrane region" description="Helical" evidence="2">
    <location>
        <begin position="1079"/>
        <end position="1098"/>
    </location>
</feature>
<feature type="transmembrane region" description="Helical" evidence="2">
    <location>
        <begin position="1966"/>
        <end position="1986"/>
    </location>
</feature>
<feature type="transmembrane region" description="Helical" evidence="2">
    <location>
        <begin position="192"/>
        <end position="213"/>
    </location>
</feature>
<feature type="transmembrane region" description="Helical" evidence="2">
    <location>
        <begin position="944"/>
        <end position="964"/>
    </location>
</feature>
<feature type="transmembrane region" description="Helical" evidence="2">
    <location>
        <begin position="1788"/>
        <end position="1808"/>
    </location>
</feature>
<feature type="transmembrane region" description="Helical" evidence="2">
    <location>
        <begin position="280"/>
        <end position="301"/>
    </location>
</feature>
<accession>A0A5C6C4L6</accession>
<dbReference type="RefSeq" id="WP_146406023.1">
    <property type="nucleotide sequence ID" value="NZ_SJPU01000001.1"/>
</dbReference>
<proteinExistence type="predicted"/>
<feature type="transmembrane region" description="Helical" evidence="2">
    <location>
        <begin position="797"/>
        <end position="820"/>
    </location>
</feature>
<feature type="transmembrane region" description="Helical" evidence="2">
    <location>
        <begin position="448"/>
        <end position="471"/>
    </location>
</feature>
<keyword evidence="4" id="KW-1185">Reference proteome</keyword>
<dbReference type="OrthoDB" id="221142at2"/>
<feature type="transmembrane region" description="Helical" evidence="2">
    <location>
        <begin position="412"/>
        <end position="436"/>
    </location>
</feature>
<feature type="transmembrane region" description="Helical" evidence="2">
    <location>
        <begin position="1991"/>
        <end position="2011"/>
    </location>
</feature>
<feature type="transmembrane region" description="Helical" evidence="2">
    <location>
        <begin position="976"/>
        <end position="994"/>
    </location>
</feature>
<feature type="transmembrane region" description="Helical" evidence="2">
    <location>
        <begin position="1177"/>
        <end position="1196"/>
    </location>
</feature>
<feature type="transmembrane region" description="Helical" evidence="2">
    <location>
        <begin position="1403"/>
        <end position="1419"/>
    </location>
</feature>
<feature type="transmembrane region" description="Helical" evidence="2">
    <location>
        <begin position="385"/>
        <end position="406"/>
    </location>
</feature>
<feature type="transmembrane region" description="Helical" evidence="2">
    <location>
        <begin position="313"/>
        <end position="330"/>
    </location>
</feature>
<feature type="transmembrane region" description="Helical" evidence="2">
    <location>
        <begin position="1269"/>
        <end position="1290"/>
    </location>
</feature>
<feature type="transmembrane region" description="Helical" evidence="2">
    <location>
        <begin position="1675"/>
        <end position="1695"/>
    </location>
</feature>
<feature type="transmembrane region" description="Helical" evidence="2">
    <location>
        <begin position="1464"/>
        <end position="1484"/>
    </location>
</feature>
<feature type="transmembrane region" description="Helical" evidence="2">
    <location>
        <begin position="1490"/>
        <end position="1513"/>
    </location>
</feature>
<feature type="transmembrane region" description="Helical" evidence="2">
    <location>
        <begin position="1824"/>
        <end position="1843"/>
    </location>
</feature>
<feature type="transmembrane region" description="Helical" evidence="2">
    <location>
        <begin position="1143"/>
        <end position="1165"/>
    </location>
</feature>
<feature type="transmembrane region" description="Helical" evidence="2">
    <location>
        <begin position="1547"/>
        <end position="1565"/>
    </location>
</feature>
<feature type="transmembrane region" description="Helical" evidence="2">
    <location>
        <begin position="1341"/>
        <end position="1357"/>
    </location>
</feature>
<keyword evidence="2" id="KW-0472">Membrane</keyword>
<comment type="caution">
    <text evidence="3">The sequence shown here is derived from an EMBL/GenBank/DDBJ whole genome shotgun (WGS) entry which is preliminary data.</text>
</comment>
<feature type="transmembrane region" description="Helical" evidence="2">
    <location>
        <begin position="540"/>
        <end position="559"/>
    </location>
</feature>
<feature type="transmembrane region" description="Helical" evidence="2">
    <location>
        <begin position="251"/>
        <end position="274"/>
    </location>
</feature>
<feature type="transmembrane region" description="Helical" evidence="2">
    <location>
        <begin position="477"/>
        <end position="495"/>
    </location>
</feature>
<feature type="transmembrane region" description="Helical" evidence="2">
    <location>
        <begin position="1104"/>
        <end position="1122"/>
    </location>
</feature>
<feature type="transmembrane region" description="Helical" evidence="2">
    <location>
        <begin position="2017"/>
        <end position="2038"/>
    </location>
</feature>
<feature type="transmembrane region" description="Helical" evidence="2">
    <location>
        <begin position="1015"/>
        <end position="1036"/>
    </location>
</feature>
<feature type="transmembrane region" description="Helical" evidence="2">
    <location>
        <begin position="6"/>
        <end position="33"/>
    </location>
</feature>
<feature type="transmembrane region" description="Helical" evidence="2">
    <location>
        <begin position="1607"/>
        <end position="1625"/>
    </location>
</feature>
<feature type="transmembrane region" description="Helical" evidence="2">
    <location>
        <begin position="1302"/>
        <end position="1320"/>
    </location>
</feature>
<feature type="transmembrane region" description="Helical" evidence="2">
    <location>
        <begin position="1217"/>
        <end position="1237"/>
    </location>
</feature>
<feature type="transmembrane region" description="Helical" evidence="2">
    <location>
        <begin position="1758"/>
        <end position="1782"/>
    </location>
</feature>
<name>A0A5C6C4L6_9BACT</name>
<feature type="transmembrane region" description="Helical" evidence="2">
    <location>
        <begin position="1631"/>
        <end position="1654"/>
    </location>
</feature>
<feature type="transmembrane region" description="Helical" evidence="2">
    <location>
        <begin position="1363"/>
        <end position="1383"/>
    </location>
</feature>
<keyword evidence="2" id="KW-1133">Transmembrane helix</keyword>
<feature type="transmembrane region" description="Helical" evidence="2">
    <location>
        <begin position="841"/>
        <end position="861"/>
    </location>
</feature>
<feature type="region of interest" description="Disordered" evidence="1">
    <location>
        <begin position="141"/>
        <end position="170"/>
    </location>
</feature>